<dbReference type="AlphaFoldDB" id="A0A6A1W908"/>
<dbReference type="SUPFAM" id="SSF52047">
    <property type="entry name" value="RNI-like"/>
    <property type="match status" value="1"/>
</dbReference>
<dbReference type="InterPro" id="IPR050905">
    <property type="entry name" value="Plant_NBS-LRR"/>
</dbReference>
<proteinExistence type="predicted"/>
<dbReference type="PANTHER" id="PTHR33463:SF203">
    <property type="entry name" value="AAA+ ATPASE DOMAIN-CONTAINING PROTEIN"/>
    <property type="match status" value="1"/>
</dbReference>
<dbReference type="EMBL" id="RXIC02000021">
    <property type="protein sequence ID" value="KAB1220806.1"/>
    <property type="molecule type" value="Genomic_DNA"/>
</dbReference>
<evidence type="ECO:0000256" key="1">
    <source>
        <dbReference type="ARBA" id="ARBA00022821"/>
    </source>
</evidence>
<dbReference type="Pfam" id="PF23247">
    <property type="entry name" value="LRR_RPS2"/>
    <property type="match status" value="3"/>
</dbReference>
<sequence>MLQLRRIARGVLSSLTRLEELYVGRSFENWESTEGNGEGTNASLAELIPQSPQMMALDIVVAGLRLLPKDLRFNRQKLKFNFTIGSSVHHDINRGYLLENRLRLDNCSTAAEISESPMLRLMLEKSGALHLESIYNLKKILFELDGKGFPCLRTLYVSRCKDLEYVIDGTSDRFQLAFFPHLESLKLTSMNNLKEIIYRSQFPEGSLGSLRDIRISGCKSLKNVFWLPIARGLGQLQRLTGFCKATDSHADATQPSLNEAESLEMSKKINVDLDTRSQESSQLVSSSVQDSPGFFSRCIKCVRCHRNSSPAILSDGGNTKESQGSSSLDGIGPHIQGRRLHHPNNKEITLAKQEEPVLSDAGNQKGNMWALIPSTLAEGLKNLEDFFIQDCNSLEVIFQLEGLPVEESNIFNNLKTLELRVLSKLLHIWKKGPQEITGFHNLRLLTVIGSDSLKYLFSPSVAKLLVKLEKIEVKNCKELEEILRKGLEDEEKTNEITFSHVNTLSLENLPMLDCFCEEANAFDWPSLVKLAKQEEPTVSDADNQKDNMYKALIPSYLTKGMQNLEQLEVGRCDSLEVIFQLEALHVDQQSNIFNNLKTMELRALSKLLHIWKKGPQEITGFHNLRRLRVIGCDSLKYLFSPSVAKLLVKLEIITVKDCKEMEEILTKGLGDEDKTNEIAFSQVYTLSLENLPKLECFCVEANAFDWLSLWHLNIVDCDKLKMFVSTTTKTPKLTSVSTGYKKYQPMVGDINATIQHIMKGKVCC</sequence>
<accession>A0A6A1W908</accession>
<evidence type="ECO:0000313" key="3">
    <source>
        <dbReference type="EMBL" id="KAB1220806.1"/>
    </source>
</evidence>
<keyword evidence="1" id="KW-0611">Plant defense</keyword>
<reference evidence="3 4" key="1">
    <citation type="journal article" date="2019" name="Plant Biotechnol. J.">
        <title>The red bayberry genome and genetic basis of sex determination.</title>
        <authorList>
            <person name="Jia H.M."/>
            <person name="Jia H.J."/>
            <person name="Cai Q.L."/>
            <person name="Wang Y."/>
            <person name="Zhao H.B."/>
            <person name="Yang W.F."/>
            <person name="Wang G.Y."/>
            <person name="Li Y.H."/>
            <person name="Zhan D.L."/>
            <person name="Shen Y.T."/>
            <person name="Niu Q.F."/>
            <person name="Chang L."/>
            <person name="Qiu J."/>
            <person name="Zhao L."/>
            <person name="Xie H.B."/>
            <person name="Fu W.Y."/>
            <person name="Jin J."/>
            <person name="Li X.W."/>
            <person name="Jiao Y."/>
            <person name="Zhou C.C."/>
            <person name="Tu T."/>
            <person name="Chai C.Y."/>
            <person name="Gao J.L."/>
            <person name="Fan L.J."/>
            <person name="van de Weg E."/>
            <person name="Wang J.Y."/>
            <person name="Gao Z.S."/>
        </authorList>
    </citation>
    <scope>NUCLEOTIDE SEQUENCE [LARGE SCALE GENOMIC DNA]</scope>
    <source>
        <tissue evidence="3">Leaves</tissue>
    </source>
</reference>
<name>A0A6A1W908_9ROSI</name>
<feature type="domain" description="Disease resistance protein At4g27190-like leucine-rich repeats" evidence="2">
    <location>
        <begin position="120"/>
        <end position="240"/>
    </location>
</feature>
<dbReference type="OrthoDB" id="1752175at2759"/>
<comment type="caution">
    <text evidence="3">The sequence shown here is derived from an EMBL/GenBank/DDBJ whole genome shotgun (WGS) entry which is preliminary data.</text>
</comment>
<evidence type="ECO:0000313" key="4">
    <source>
        <dbReference type="Proteomes" id="UP000516437"/>
    </source>
</evidence>
<dbReference type="InterPro" id="IPR057135">
    <property type="entry name" value="At4g27190-like_LRR"/>
</dbReference>
<gene>
    <name evidence="3" type="ORF">CJ030_MR3G003306</name>
</gene>
<organism evidence="3 4">
    <name type="scientific">Morella rubra</name>
    <name type="common">Chinese bayberry</name>
    <dbReference type="NCBI Taxonomy" id="262757"/>
    <lineage>
        <taxon>Eukaryota</taxon>
        <taxon>Viridiplantae</taxon>
        <taxon>Streptophyta</taxon>
        <taxon>Embryophyta</taxon>
        <taxon>Tracheophyta</taxon>
        <taxon>Spermatophyta</taxon>
        <taxon>Magnoliopsida</taxon>
        <taxon>eudicotyledons</taxon>
        <taxon>Gunneridae</taxon>
        <taxon>Pentapetalae</taxon>
        <taxon>rosids</taxon>
        <taxon>fabids</taxon>
        <taxon>Fagales</taxon>
        <taxon>Myricaceae</taxon>
        <taxon>Morella</taxon>
    </lineage>
</organism>
<protein>
    <recommendedName>
        <fullName evidence="2">Disease resistance protein At4g27190-like leucine-rich repeats domain-containing protein</fullName>
    </recommendedName>
</protein>
<dbReference type="Proteomes" id="UP000516437">
    <property type="component" value="Chromosome 3"/>
</dbReference>
<feature type="domain" description="Disease resistance protein At4g27190-like leucine-rich repeats" evidence="2">
    <location>
        <begin position="546"/>
        <end position="659"/>
    </location>
</feature>
<evidence type="ECO:0000259" key="2">
    <source>
        <dbReference type="Pfam" id="PF23247"/>
    </source>
</evidence>
<dbReference type="SUPFAM" id="SSF52058">
    <property type="entry name" value="L domain-like"/>
    <property type="match status" value="1"/>
</dbReference>
<keyword evidence="4" id="KW-1185">Reference proteome</keyword>
<dbReference type="PANTHER" id="PTHR33463">
    <property type="entry name" value="NB-ARC DOMAIN-CONTAINING PROTEIN-RELATED"/>
    <property type="match status" value="1"/>
</dbReference>
<feature type="domain" description="Disease resistance protein At4g27190-like leucine-rich repeats" evidence="2">
    <location>
        <begin position="370"/>
        <end position="477"/>
    </location>
</feature>